<evidence type="ECO:0000256" key="5">
    <source>
        <dbReference type="ARBA" id="ARBA00023180"/>
    </source>
</evidence>
<dbReference type="Proteomes" id="UP001152888">
    <property type="component" value="Unassembled WGS sequence"/>
</dbReference>
<name>A0A9P0JP30_ACAOB</name>
<evidence type="ECO:0000313" key="8">
    <source>
        <dbReference type="EMBL" id="CAH1954894.1"/>
    </source>
</evidence>
<evidence type="ECO:0000256" key="6">
    <source>
        <dbReference type="RuleBase" id="RU361235"/>
    </source>
</evidence>
<comment type="similarity">
    <text evidence="1 6">Belongs to the type-B carboxylesterase/lipase family.</text>
</comment>
<keyword evidence="9" id="KW-1185">Reference proteome</keyword>
<reference evidence="8" key="1">
    <citation type="submission" date="2022-03" db="EMBL/GenBank/DDBJ databases">
        <authorList>
            <person name="Sayadi A."/>
        </authorList>
    </citation>
    <scope>NUCLEOTIDE SEQUENCE</scope>
</reference>
<dbReference type="AlphaFoldDB" id="A0A9P0JP30"/>
<evidence type="ECO:0000259" key="7">
    <source>
        <dbReference type="Pfam" id="PF00135"/>
    </source>
</evidence>
<dbReference type="PANTHER" id="PTHR43142:SF1">
    <property type="entry name" value="CARBOXYLIC ESTER HYDROLASE"/>
    <property type="match status" value="1"/>
</dbReference>
<dbReference type="PROSITE" id="PS00122">
    <property type="entry name" value="CARBOXYLESTERASE_B_1"/>
    <property type="match status" value="1"/>
</dbReference>
<dbReference type="PANTHER" id="PTHR43142">
    <property type="entry name" value="CARBOXYLIC ESTER HYDROLASE"/>
    <property type="match status" value="1"/>
</dbReference>
<comment type="caution">
    <text evidence="8">The sequence shown here is derived from an EMBL/GenBank/DDBJ whole genome shotgun (WGS) entry which is preliminary data.</text>
</comment>
<evidence type="ECO:0000313" key="9">
    <source>
        <dbReference type="Proteomes" id="UP001152888"/>
    </source>
</evidence>
<keyword evidence="5" id="KW-0325">Glycoprotein</keyword>
<evidence type="ECO:0000256" key="1">
    <source>
        <dbReference type="ARBA" id="ARBA00005964"/>
    </source>
</evidence>
<organism evidence="8 9">
    <name type="scientific">Acanthoscelides obtectus</name>
    <name type="common">Bean weevil</name>
    <name type="synonym">Bruchus obtectus</name>
    <dbReference type="NCBI Taxonomy" id="200917"/>
    <lineage>
        <taxon>Eukaryota</taxon>
        <taxon>Metazoa</taxon>
        <taxon>Ecdysozoa</taxon>
        <taxon>Arthropoda</taxon>
        <taxon>Hexapoda</taxon>
        <taxon>Insecta</taxon>
        <taxon>Pterygota</taxon>
        <taxon>Neoptera</taxon>
        <taxon>Endopterygota</taxon>
        <taxon>Coleoptera</taxon>
        <taxon>Polyphaga</taxon>
        <taxon>Cucujiformia</taxon>
        <taxon>Chrysomeloidea</taxon>
        <taxon>Chrysomelidae</taxon>
        <taxon>Bruchinae</taxon>
        <taxon>Bruchini</taxon>
        <taxon>Acanthoscelides</taxon>
    </lineage>
</organism>
<proteinExistence type="inferred from homology"/>
<keyword evidence="4" id="KW-1015">Disulfide bond</keyword>
<dbReference type="EC" id="3.1.1.-" evidence="6"/>
<gene>
    <name evidence="8" type="ORF">ACAOBT_LOCUS802</name>
</gene>
<keyword evidence="3 6" id="KW-0378">Hydrolase</keyword>
<dbReference type="SUPFAM" id="SSF53474">
    <property type="entry name" value="alpha/beta-Hydrolases"/>
    <property type="match status" value="1"/>
</dbReference>
<sequence>MALKWIKKNVHNFGGDPNNITIFGESAGSACVHYLTISPQTKGLFQKAIMQSGSCLNVWARGKPNAAEVAKCLGYKETDEKTVLHRLMKESARTIVNSQFKIKDGFFASQIRPLGPVIERPSPDAFLCEDPIEIIKSGRHHQIPVIMGYNSREGIFYELIRRTRNYANLQKTLELDVPYDCDIPENDHEGRKRVAEQLKQYYYDDDDICEENVKTRYLLTGDIQFVYGIQKAIQLQTKYGNQPIYVYRNSLDGPLNFFKKFCQVKYFKTAIMINFFAKMSGSNAVKSIFQNLRNKLPSNTIDGVAHADDIFYLFTTFFTPKIALGSEEDLLIQKFVKTWTNFARYGNPTPEADEIQNKVIWKPIESPEIDTIFDIDRHARLTDNMELDRMKLWDSMYSKYTI</sequence>
<evidence type="ECO:0000256" key="4">
    <source>
        <dbReference type="ARBA" id="ARBA00023157"/>
    </source>
</evidence>
<dbReference type="InterPro" id="IPR029058">
    <property type="entry name" value="AB_hydrolase_fold"/>
</dbReference>
<protein>
    <recommendedName>
        <fullName evidence="6">Carboxylic ester hydrolase</fullName>
        <ecNumber evidence="6">3.1.1.-</ecNumber>
    </recommendedName>
</protein>
<dbReference type="OrthoDB" id="19653at2759"/>
<dbReference type="Pfam" id="PF00135">
    <property type="entry name" value="COesterase"/>
    <property type="match status" value="1"/>
</dbReference>
<evidence type="ECO:0000256" key="2">
    <source>
        <dbReference type="ARBA" id="ARBA00022487"/>
    </source>
</evidence>
<dbReference type="InterPro" id="IPR002018">
    <property type="entry name" value="CarbesteraseB"/>
</dbReference>
<dbReference type="EMBL" id="CAKOFQ010006656">
    <property type="protein sequence ID" value="CAH1954894.1"/>
    <property type="molecule type" value="Genomic_DNA"/>
</dbReference>
<accession>A0A9P0JP30</accession>
<dbReference type="GO" id="GO:0052689">
    <property type="term" value="F:carboxylic ester hydrolase activity"/>
    <property type="evidence" value="ECO:0007669"/>
    <property type="project" value="UniProtKB-KW"/>
</dbReference>
<dbReference type="Gene3D" id="3.40.50.1820">
    <property type="entry name" value="alpha/beta hydrolase"/>
    <property type="match status" value="1"/>
</dbReference>
<feature type="domain" description="Carboxylesterase type B" evidence="7">
    <location>
        <begin position="1"/>
        <end position="393"/>
    </location>
</feature>
<dbReference type="InterPro" id="IPR019826">
    <property type="entry name" value="Carboxylesterase_B_AS"/>
</dbReference>
<evidence type="ECO:0000256" key="3">
    <source>
        <dbReference type="ARBA" id="ARBA00022801"/>
    </source>
</evidence>
<keyword evidence="2" id="KW-0719">Serine esterase</keyword>